<keyword evidence="1" id="KW-0812">Transmembrane</keyword>
<dbReference type="PANTHER" id="PTHR28019">
    <property type="entry name" value="CELL MEMBRANE PROTEIN YLR413W-RELATED"/>
    <property type="match status" value="1"/>
</dbReference>
<evidence type="ECO:0000313" key="2">
    <source>
        <dbReference type="EMBL" id="KAF4125735.1"/>
    </source>
</evidence>
<dbReference type="GO" id="GO:0051285">
    <property type="term" value="C:cell cortex of cell tip"/>
    <property type="evidence" value="ECO:0007669"/>
    <property type="project" value="TreeGrafter"/>
</dbReference>
<dbReference type="GO" id="GO:0005886">
    <property type="term" value="C:plasma membrane"/>
    <property type="evidence" value="ECO:0007669"/>
    <property type="project" value="InterPro"/>
</dbReference>
<dbReference type="AlphaFoldDB" id="A0A9P5D7F3"/>
<dbReference type="Proteomes" id="UP000749293">
    <property type="component" value="Unassembled WGS sequence"/>
</dbReference>
<dbReference type="InterPro" id="IPR009571">
    <property type="entry name" value="SUR7/Rim9-like_fungi"/>
</dbReference>
<accession>A0A9P5D7F3</accession>
<reference evidence="2" key="1">
    <citation type="submission" date="2020-03" db="EMBL/GenBank/DDBJ databases">
        <title>Site-based positive gene gene selection in Geosmithia morbida across the United States reveals a broad range of putative effectors and factors for local host and environmental adapation.</title>
        <authorList>
            <person name="Onufrak A."/>
            <person name="Murdoch R.W."/>
            <person name="Gazis R."/>
            <person name="Huff M."/>
            <person name="Staton M."/>
            <person name="Klingeman W."/>
            <person name="Hadziabdic D."/>
        </authorList>
    </citation>
    <scope>NUCLEOTIDE SEQUENCE</scope>
    <source>
        <strain evidence="2">1262</strain>
    </source>
</reference>
<dbReference type="OrthoDB" id="2327445at2759"/>
<evidence type="ECO:0000256" key="1">
    <source>
        <dbReference type="SAM" id="Phobius"/>
    </source>
</evidence>
<dbReference type="EMBL" id="JAANYQ010000002">
    <property type="protein sequence ID" value="KAF4125735.1"/>
    <property type="molecule type" value="Genomic_DNA"/>
</dbReference>
<dbReference type="Pfam" id="PF06687">
    <property type="entry name" value="SUR7"/>
    <property type="match status" value="1"/>
</dbReference>
<sequence>MVAAPIHRRNTTYVAAAFYLLSLPFLILVSIGNTYVNGTLNSIYFFKLDVSQIIPISVSNSNLLNSVARSLGLHDFYSVGLWSFCEGYLGDELLAGASIALPSEVTTILKLLRLGSHIMYAFYTAGTVVNFVLMFVTPLVLRTRWFSLAISLLAFVSAILITVASVISTAITVVAKIALTAQDELNISADIGVKMFVFMWLATIFTDLAFILHSAMGCCCKPDRHAAAAAAAASQNGSYEPSMREKGIIPLANFMKRRKGGSAAGDGNE</sequence>
<keyword evidence="3" id="KW-1185">Reference proteome</keyword>
<gene>
    <name evidence="2" type="ORF">GMORB2_0979</name>
</gene>
<feature type="transmembrane region" description="Helical" evidence="1">
    <location>
        <begin position="195"/>
        <end position="215"/>
    </location>
</feature>
<dbReference type="RefSeq" id="XP_035324387.1">
    <property type="nucleotide sequence ID" value="XM_035462963.1"/>
</dbReference>
<name>A0A9P5D7F3_9HYPO</name>
<protein>
    <submittedName>
        <fullName evidence="2">SUR7/PalI family</fullName>
    </submittedName>
</protein>
<dbReference type="GeneID" id="55967209"/>
<feature type="transmembrane region" description="Helical" evidence="1">
    <location>
        <begin position="12"/>
        <end position="36"/>
    </location>
</feature>
<keyword evidence="1" id="KW-1133">Transmembrane helix</keyword>
<keyword evidence="1" id="KW-0472">Membrane</keyword>
<dbReference type="PANTHER" id="PTHR28019:SF2">
    <property type="entry name" value="CELL MEMBRANE PROTEIN YLR413W-RELATED"/>
    <property type="match status" value="1"/>
</dbReference>
<feature type="transmembrane region" description="Helical" evidence="1">
    <location>
        <begin position="120"/>
        <end position="141"/>
    </location>
</feature>
<dbReference type="InterPro" id="IPR052413">
    <property type="entry name" value="SUR7_domain"/>
</dbReference>
<organism evidence="2 3">
    <name type="scientific">Geosmithia morbida</name>
    <dbReference type="NCBI Taxonomy" id="1094350"/>
    <lineage>
        <taxon>Eukaryota</taxon>
        <taxon>Fungi</taxon>
        <taxon>Dikarya</taxon>
        <taxon>Ascomycota</taxon>
        <taxon>Pezizomycotina</taxon>
        <taxon>Sordariomycetes</taxon>
        <taxon>Hypocreomycetidae</taxon>
        <taxon>Hypocreales</taxon>
        <taxon>Bionectriaceae</taxon>
        <taxon>Geosmithia</taxon>
    </lineage>
</organism>
<proteinExistence type="predicted"/>
<feature type="transmembrane region" description="Helical" evidence="1">
    <location>
        <begin position="148"/>
        <end position="175"/>
    </location>
</feature>
<comment type="caution">
    <text evidence="2">The sequence shown here is derived from an EMBL/GenBank/DDBJ whole genome shotgun (WGS) entry which is preliminary data.</text>
</comment>
<evidence type="ECO:0000313" key="3">
    <source>
        <dbReference type="Proteomes" id="UP000749293"/>
    </source>
</evidence>
<dbReference type="GO" id="GO:0031505">
    <property type="term" value="P:fungal-type cell wall organization"/>
    <property type="evidence" value="ECO:0007669"/>
    <property type="project" value="TreeGrafter"/>
</dbReference>